<sequence>MWTVAERFRLGSSLARREWWSRVDYRYLGTYLTLWVRKNPSRWEYLPTSEGTAESASITYGTYPASDSDSSAHRVFTRQPLHLLQSLAAGTAESTSQVATLFFESSSHDVFAAGPQGHVFVLADCH</sequence>
<name>A0A9P6KQM0_9PLEO</name>
<keyword evidence="2" id="KW-1185">Reference proteome</keyword>
<dbReference type="Proteomes" id="UP000756921">
    <property type="component" value="Unassembled WGS sequence"/>
</dbReference>
<organism evidence="1 2">
    <name type="scientific">Paraphaeosphaeria minitans</name>
    <dbReference type="NCBI Taxonomy" id="565426"/>
    <lineage>
        <taxon>Eukaryota</taxon>
        <taxon>Fungi</taxon>
        <taxon>Dikarya</taxon>
        <taxon>Ascomycota</taxon>
        <taxon>Pezizomycotina</taxon>
        <taxon>Dothideomycetes</taxon>
        <taxon>Pleosporomycetidae</taxon>
        <taxon>Pleosporales</taxon>
        <taxon>Massarineae</taxon>
        <taxon>Didymosphaeriaceae</taxon>
        <taxon>Paraphaeosphaeria</taxon>
    </lineage>
</organism>
<dbReference type="AlphaFoldDB" id="A0A9P6KQM0"/>
<evidence type="ECO:0000313" key="1">
    <source>
        <dbReference type="EMBL" id="KAF9735277.1"/>
    </source>
</evidence>
<gene>
    <name evidence="1" type="ORF">PMIN01_06682</name>
</gene>
<dbReference type="EMBL" id="WJXW01000006">
    <property type="protein sequence ID" value="KAF9735277.1"/>
    <property type="molecule type" value="Genomic_DNA"/>
</dbReference>
<evidence type="ECO:0000313" key="2">
    <source>
        <dbReference type="Proteomes" id="UP000756921"/>
    </source>
</evidence>
<comment type="caution">
    <text evidence="1">The sequence shown here is derived from an EMBL/GenBank/DDBJ whole genome shotgun (WGS) entry which is preliminary data.</text>
</comment>
<accession>A0A9P6KQM0</accession>
<proteinExistence type="predicted"/>
<reference evidence="1" key="1">
    <citation type="journal article" date="2020" name="Mol. Plant Microbe Interact.">
        <title>Genome Sequence of the Biocontrol Agent Coniothyrium minitans strain Conio (IMI 134523).</title>
        <authorList>
            <person name="Patel D."/>
            <person name="Shittu T.A."/>
            <person name="Baroncelli R."/>
            <person name="Muthumeenakshi S."/>
            <person name="Osborne T.H."/>
            <person name="Janganan T.K."/>
            <person name="Sreenivasaprasad S."/>
        </authorList>
    </citation>
    <scope>NUCLEOTIDE SEQUENCE</scope>
    <source>
        <strain evidence="1">Conio</strain>
    </source>
</reference>
<protein>
    <submittedName>
        <fullName evidence="1">Uncharacterized protein</fullName>
    </submittedName>
</protein>